<protein>
    <submittedName>
        <fullName evidence="1">Uncharacterized protein</fullName>
    </submittedName>
</protein>
<evidence type="ECO:0000313" key="2">
    <source>
        <dbReference type="Proteomes" id="UP000294802"/>
    </source>
</evidence>
<accession>A0A4R6BSP7</accession>
<comment type="caution">
    <text evidence="1">The sequence shown here is derived from an EMBL/GenBank/DDBJ whole genome shotgun (WGS) entry which is preliminary data.</text>
</comment>
<reference evidence="1 2" key="1">
    <citation type="submission" date="2019-01" db="EMBL/GenBank/DDBJ databases">
        <title>Draft genome sequences of the type strains of six Macrococcus species.</title>
        <authorList>
            <person name="Mazhar S."/>
            <person name="Altermann E."/>
            <person name="Hill C."/>
            <person name="Mcauliffe O."/>
        </authorList>
    </citation>
    <scope>NUCLEOTIDE SEQUENCE [LARGE SCALE GENOMIC DNA]</scope>
    <source>
        <strain evidence="1 2">CCM4815</strain>
    </source>
</reference>
<keyword evidence="2" id="KW-1185">Reference proteome</keyword>
<name>A0A4R6BSP7_9STAP</name>
<dbReference type="Proteomes" id="UP000294802">
    <property type="component" value="Unassembled WGS sequence"/>
</dbReference>
<dbReference type="EMBL" id="SCWB01000023">
    <property type="protein sequence ID" value="TDM05217.1"/>
    <property type="molecule type" value="Genomic_DNA"/>
</dbReference>
<organism evidence="1 2">
    <name type="scientific">Macrococcus lamae</name>
    <dbReference type="NCBI Taxonomy" id="198484"/>
    <lineage>
        <taxon>Bacteria</taxon>
        <taxon>Bacillati</taxon>
        <taxon>Bacillota</taxon>
        <taxon>Bacilli</taxon>
        <taxon>Bacillales</taxon>
        <taxon>Staphylococcaceae</taxon>
        <taxon>Macrococcus</taxon>
    </lineage>
</organism>
<evidence type="ECO:0000313" key="1">
    <source>
        <dbReference type="EMBL" id="TDM05217.1"/>
    </source>
</evidence>
<dbReference type="AlphaFoldDB" id="A0A4R6BSP7"/>
<gene>
    <name evidence="1" type="ORF">ERX29_10440</name>
</gene>
<sequence length="143" mass="16281">MTDQEAREVEQSHFATIDEAKRYLMEKVQESDGSNGYTLNLSNDKKHKDYVVIVSNIAEDKNDVQLYTVASLSPDKDGYKVKILNKNVELSRQAIPTTDEFTINETVYSYYIGPEKDNPFADDAQGVYSPDNNYRITFSSEGF</sequence>
<proteinExistence type="predicted"/>